<evidence type="ECO:0000313" key="2">
    <source>
        <dbReference type="EnsemblPlants" id="TuG1812G0500004570.01.T03"/>
    </source>
</evidence>
<dbReference type="Proteomes" id="UP000015106">
    <property type="component" value="Chromosome 5"/>
</dbReference>
<feature type="compositionally biased region" description="Low complexity" evidence="1">
    <location>
        <begin position="11"/>
        <end position="20"/>
    </location>
</feature>
<dbReference type="AlphaFoldDB" id="A0A8R7UMW0"/>
<sequence>YKHPEIEALGSFSSSDGSTSPPKTQAIRVQLRRTAAEIGDGVQLLLLISVSLSSTKWEDNEGCHPGMVDDEQDGTRKMIMVGLNYLQTEGNQPTDCVACVSDHSECR</sequence>
<protein>
    <submittedName>
        <fullName evidence="2">Uncharacterized protein</fullName>
    </submittedName>
</protein>
<reference evidence="3" key="1">
    <citation type="journal article" date="2013" name="Nature">
        <title>Draft genome of the wheat A-genome progenitor Triticum urartu.</title>
        <authorList>
            <person name="Ling H.Q."/>
            <person name="Zhao S."/>
            <person name="Liu D."/>
            <person name="Wang J."/>
            <person name="Sun H."/>
            <person name="Zhang C."/>
            <person name="Fan H."/>
            <person name="Li D."/>
            <person name="Dong L."/>
            <person name="Tao Y."/>
            <person name="Gao C."/>
            <person name="Wu H."/>
            <person name="Li Y."/>
            <person name="Cui Y."/>
            <person name="Guo X."/>
            <person name="Zheng S."/>
            <person name="Wang B."/>
            <person name="Yu K."/>
            <person name="Liang Q."/>
            <person name="Yang W."/>
            <person name="Lou X."/>
            <person name="Chen J."/>
            <person name="Feng M."/>
            <person name="Jian J."/>
            <person name="Zhang X."/>
            <person name="Luo G."/>
            <person name="Jiang Y."/>
            <person name="Liu J."/>
            <person name="Wang Z."/>
            <person name="Sha Y."/>
            <person name="Zhang B."/>
            <person name="Wu H."/>
            <person name="Tang D."/>
            <person name="Shen Q."/>
            <person name="Xue P."/>
            <person name="Zou S."/>
            <person name="Wang X."/>
            <person name="Liu X."/>
            <person name="Wang F."/>
            <person name="Yang Y."/>
            <person name="An X."/>
            <person name="Dong Z."/>
            <person name="Zhang K."/>
            <person name="Zhang X."/>
            <person name="Luo M.C."/>
            <person name="Dvorak J."/>
            <person name="Tong Y."/>
            <person name="Wang J."/>
            <person name="Yang H."/>
            <person name="Li Z."/>
            <person name="Wang D."/>
            <person name="Zhang A."/>
            <person name="Wang J."/>
        </authorList>
    </citation>
    <scope>NUCLEOTIDE SEQUENCE</scope>
    <source>
        <strain evidence="3">cv. G1812</strain>
    </source>
</reference>
<evidence type="ECO:0000313" key="3">
    <source>
        <dbReference type="Proteomes" id="UP000015106"/>
    </source>
</evidence>
<organism evidence="2 3">
    <name type="scientific">Triticum urartu</name>
    <name type="common">Red wild einkorn</name>
    <name type="synonym">Crithodium urartu</name>
    <dbReference type="NCBI Taxonomy" id="4572"/>
    <lineage>
        <taxon>Eukaryota</taxon>
        <taxon>Viridiplantae</taxon>
        <taxon>Streptophyta</taxon>
        <taxon>Embryophyta</taxon>
        <taxon>Tracheophyta</taxon>
        <taxon>Spermatophyta</taxon>
        <taxon>Magnoliopsida</taxon>
        <taxon>Liliopsida</taxon>
        <taxon>Poales</taxon>
        <taxon>Poaceae</taxon>
        <taxon>BOP clade</taxon>
        <taxon>Pooideae</taxon>
        <taxon>Triticodae</taxon>
        <taxon>Triticeae</taxon>
        <taxon>Triticinae</taxon>
        <taxon>Triticum</taxon>
    </lineage>
</organism>
<dbReference type="Gramene" id="TuG1812G0500004570.01.T03">
    <property type="protein sequence ID" value="TuG1812G0500004570.01.T03"/>
    <property type="gene ID" value="TuG1812G0500004570.01"/>
</dbReference>
<feature type="region of interest" description="Disordered" evidence="1">
    <location>
        <begin position="1"/>
        <end position="24"/>
    </location>
</feature>
<reference evidence="2" key="3">
    <citation type="submission" date="2022-06" db="UniProtKB">
        <authorList>
            <consortium name="EnsemblPlants"/>
        </authorList>
    </citation>
    <scope>IDENTIFICATION</scope>
</reference>
<accession>A0A8R7UMW0</accession>
<keyword evidence="3" id="KW-1185">Reference proteome</keyword>
<evidence type="ECO:0000256" key="1">
    <source>
        <dbReference type="SAM" id="MobiDB-lite"/>
    </source>
</evidence>
<name>A0A8R7UMW0_TRIUA</name>
<proteinExistence type="predicted"/>
<dbReference type="EnsemblPlants" id="TuG1812G0500004570.01.T03">
    <property type="protein sequence ID" value="TuG1812G0500004570.01.T03"/>
    <property type="gene ID" value="TuG1812G0500004570.01"/>
</dbReference>
<reference evidence="2" key="2">
    <citation type="submission" date="2018-03" db="EMBL/GenBank/DDBJ databases">
        <title>The Triticum urartu genome reveals the dynamic nature of wheat genome evolution.</title>
        <authorList>
            <person name="Ling H."/>
            <person name="Ma B."/>
            <person name="Shi X."/>
            <person name="Liu H."/>
            <person name="Dong L."/>
            <person name="Sun H."/>
            <person name="Cao Y."/>
            <person name="Gao Q."/>
            <person name="Zheng S."/>
            <person name="Li Y."/>
            <person name="Yu Y."/>
            <person name="Du H."/>
            <person name="Qi M."/>
            <person name="Li Y."/>
            <person name="Yu H."/>
            <person name="Cui Y."/>
            <person name="Wang N."/>
            <person name="Chen C."/>
            <person name="Wu H."/>
            <person name="Zhao Y."/>
            <person name="Zhang J."/>
            <person name="Li Y."/>
            <person name="Zhou W."/>
            <person name="Zhang B."/>
            <person name="Hu W."/>
            <person name="Eijk M."/>
            <person name="Tang J."/>
            <person name="Witsenboer H."/>
            <person name="Zhao S."/>
            <person name="Li Z."/>
            <person name="Zhang A."/>
            <person name="Wang D."/>
            <person name="Liang C."/>
        </authorList>
    </citation>
    <scope>NUCLEOTIDE SEQUENCE [LARGE SCALE GENOMIC DNA]</scope>
    <source>
        <strain evidence="2">cv. G1812</strain>
    </source>
</reference>